<evidence type="ECO:0000256" key="6">
    <source>
        <dbReference type="SAM" id="MobiDB-lite"/>
    </source>
</evidence>
<feature type="domain" description="C2HC/C3H-type" evidence="7">
    <location>
        <begin position="304"/>
        <end position="333"/>
    </location>
</feature>
<evidence type="ECO:0000256" key="3">
    <source>
        <dbReference type="ARBA" id="ARBA00022771"/>
    </source>
</evidence>
<keyword evidence="1" id="KW-0479">Metal-binding</keyword>
<feature type="compositionally biased region" description="Low complexity" evidence="6">
    <location>
        <begin position="366"/>
        <end position="379"/>
    </location>
</feature>
<evidence type="ECO:0000256" key="1">
    <source>
        <dbReference type="ARBA" id="ARBA00022723"/>
    </source>
</evidence>
<feature type="compositionally biased region" description="Polar residues" evidence="6">
    <location>
        <begin position="180"/>
        <end position="196"/>
    </location>
</feature>
<dbReference type="InterPro" id="IPR026319">
    <property type="entry name" value="ZC2HC1A/B-like"/>
</dbReference>
<evidence type="ECO:0000256" key="2">
    <source>
        <dbReference type="ARBA" id="ARBA00022737"/>
    </source>
</evidence>
<dbReference type="OMA" id="PQNANRN"/>
<feature type="domain" description="C2HC/C3H-type" evidence="7">
    <location>
        <begin position="426"/>
        <end position="455"/>
    </location>
</feature>
<keyword evidence="2" id="KW-0677">Repeat</keyword>
<keyword evidence="9" id="KW-1185">Reference proteome</keyword>
<reference evidence="8 9" key="1">
    <citation type="submission" date="2014-06" db="EMBL/GenBank/DDBJ databases">
        <authorList>
            <person name="Swart Estienne"/>
        </authorList>
    </citation>
    <scope>NUCLEOTIDE SEQUENCE [LARGE SCALE GENOMIC DNA]</scope>
    <source>
        <strain evidence="8 9">130c</strain>
    </source>
</reference>
<organism evidence="8 9">
    <name type="scientific">Stylonychia lemnae</name>
    <name type="common">Ciliate</name>
    <dbReference type="NCBI Taxonomy" id="5949"/>
    <lineage>
        <taxon>Eukaryota</taxon>
        <taxon>Sar</taxon>
        <taxon>Alveolata</taxon>
        <taxon>Ciliophora</taxon>
        <taxon>Intramacronucleata</taxon>
        <taxon>Spirotrichea</taxon>
        <taxon>Stichotrichia</taxon>
        <taxon>Sporadotrichida</taxon>
        <taxon>Oxytrichidae</taxon>
        <taxon>Stylonychinae</taxon>
        <taxon>Stylonychia</taxon>
    </lineage>
</organism>
<feature type="region of interest" description="Disordered" evidence="6">
    <location>
        <begin position="454"/>
        <end position="516"/>
    </location>
</feature>
<dbReference type="PANTHER" id="PTHR13555">
    <property type="entry name" value="C2H2 ZINC FINGER CGI-62-RELATED"/>
    <property type="match status" value="1"/>
</dbReference>
<dbReference type="PROSITE" id="PS52027">
    <property type="entry name" value="ZF_C2HC_C3H"/>
    <property type="match status" value="2"/>
</dbReference>
<dbReference type="PANTHER" id="PTHR13555:SF36">
    <property type="entry name" value="ZINC FINGER C2HC DOMAIN-CONTAINING PROTEIN 1B"/>
    <property type="match status" value="1"/>
</dbReference>
<feature type="region of interest" description="Disordered" evidence="6">
    <location>
        <begin position="170"/>
        <end position="301"/>
    </location>
</feature>
<feature type="compositionally biased region" description="Basic and acidic residues" evidence="6">
    <location>
        <begin position="228"/>
        <end position="238"/>
    </location>
</feature>
<feature type="compositionally biased region" description="Low complexity" evidence="6">
    <location>
        <begin position="244"/>
        <end position="254"/>
    </location>
</feature>
<dbReference type="Pfam" id="PF13913">
    <property type="entry name" value="zf-C2HC_2"/>
    <property type="match status" value="2"/>
</dbReference>
<feature type="region of interest" description="Disordered" evidence="6">
    <location>
        <begin position="357"/>
        <end position="387"/>
    </location>
</feature>
<evidence type="ECO:0000256" key="4">
    <source>
        <dbReference type="ARBA" id="ARBA00022833"/>
    </source>
</evidence>
<feature type="compositionally biased region" description="Polar residues" evidence="6">
    <location>
        <begin position="214"/>
        <end position="227"/>
    </location>
</feature>
<dbReference type="OrthoDB" id="449446at2759"/>
<evidence type="ECO:0000256" key="5">
    <source>
        <dbReference type="PROSITE-ProRule" id="PRU01371"/>
    </source>
</evidence>
<dbReference type="EMBL" id="CCKQ01010281">
    <property type="protein sequence ID" value="CDW81789.1"/>
    <property type="molecule type" value="Genomic_DNA"/>
</dbReference>
<name>A0A078AHQ8_STYLE</name>
<evidence type="ECO:0000313" key="9">
    <source>
        <dbReference type="Proteomes" id="UP000039865"/>
    </source>
</evidence>
<dbReference type="InParanoid" id="A0A078AHQ8"/>
<proteinExistence type="predicted"/>
<evidence type="ECO:0000313" key="8">
    <source>
        <dbReference type="EMBL" id="CDW81789.1"/>
    </source>
</evidence>
<dbReference type="AlphaFoldDB" id="A0A078AHQ8"/>
<dbReference type="GO" id="GO:0008270">
    <property type="term" value="F:zinc ion binding"/>
    <property type="evidence" value="ECO:0007669"/>
    <property type="project" value="UniProtKB-KW"/>
</dbReference>
<keyword evidence="4" id="KW-0862">Zinc</keyword>
<protein>
    <recommendedName>
        <fullName evidence="7">C2HC/C3H-type domain-containing protein</fullName>
    </recommendedName>
</protein>
<evidence type="ECO:0000259" key="7">
    <source>
        <dbReference type="PROSITE" id="PS52027"/>
    </source>
</evidence>
<feature type="compositionally biased region" description="Polar residues" evidence="6">
    <location>
        <begin position="479"/>
        <end position="503"/>
    </location>
</feature>
<dbReference type="Proteomes" id="UP000039865">
    <property type="component" value="Unassembled WGS sequence"/>
</dbReference>
<accession>A0A078AHQ8</accession>
<sequence length="516" mass="58769">MNVYQSKTQQTQQYSYNYQYSAQQQPQNQYPKEIYNRSQQPFAIPNTNTQASPYAKYLNQMPGNSINYSKNLYEEFSNTNNSQQITTLKQATQQKSQTALHTGNMMTYQQPSQRLRDNDMEIQPPYQQSKTMQPRQPQNKKLEISVSNYSQKDFQNAQRDLKSLKQKLEQKRLESAKGPRSQNSVVSQKTMSTDTHSQYRRQGSDIVGDKLTQDQKYNNKTQVNQDRNAGDKRNDNYRKAFNPNDYNYQDQQQDNNEEDYRPSTTQSKTSRQHFKDQTNSPARSQIKEDKPKAPPAYLTQDTSALEECPTCNRKFNEKAYEKHVKICQDVFVKKRKAFDMKEKRIVCDDQVELVKKSEKQEKLQNQKKQNPKAKAQDQPISGTGAKMPKWKMMSLQFRQAIGSSNPSDEYSSAINSAAAQTYEDPSIKQCPGCQRKFNETAAARHIPICTNKAKENAIKNKGKPANQGASSGSGLNGTARVSSNTMKGFGSTNNLNSNTISGSGASGRFGNKKGYN</sequence>
<dbReference type="InterPro" id="IPR049899">
    <property type="entry name" value="Znf_C2HC_C3H"/>
</dbReference>
<keyword evidence="3 5" id="KW-0863">Zinc-finger</keyword>
<gene>
    <name evidence="8" type="primary">Contig8017.g8547</name>
    <name evidence="8" type="ORF">STYLEM_10813</name>
</gene>